<evidence type="ECO:0000256" key="7">
    <source>
        <dbReference type="SAM" id="MobiDB-lite"/>
    </source>
</evidence>
<evidence type="ECO:0000313" key="10">
    <source>
        <dbReference type="EMBL" id="KAJ7409543.1"/>
    </source>
</evidence>
<feature type="compositionally biased region" description="Low complexity" evidence="7">
    <location>
        <begin position="957"/>
        <end position="966"/>
    </location>
</feature>
<feature type="compositionally biased region" description="Basic and acidic residues" evidence="7">
    <location>
        <begin position="1243"/>
        <end position="1263"/>
    </location>
</feature>
<feature type="compositionally biased region" description="Low complexity" evidence="7">
    <location>
        <begin position="1389"/>
        <end position="1402"/>
    </location>
</feature>
<dbReference type="EC" id="2.1.1.64" evidence="5"/>
<feature type="region of interest" description="Disordered" evidence="7">
    <location>
        <begin position="750"/>
        <end position="979"/>
    </location>
</feature>
<comment type="subunit">
    <text evidence="5">Component of a multi-subunit COQ enzyme complex, composed of at least COQ3, COQ4, COQ5, COQ6, COQ7 and COQ9.</text>
</comment>
<feature type="compositionally biased region" description="Basic and acidic residues" evidence="7">
    <location>
        <begin position="846"/>
        <end position="858"/>
    </location>
</feature>
<dbReference type="InterPro" id="IPR018200">
    <property type="entry name" value="USP_CS"/>
</dbReference>
<evidence type="ECO:0000256" key="4">
    <source>
        <dbReference type="ARBA" id="ARBA00022833"/>
    </source>
</evidence>
<dbReference type="Pfam" id="PF13489">
    <property type="entry name" value="Methyltransf_23"/>
    <property type="match status" value="1"/>
</dbReference>
<dbReference type="EC" id="2.1.1.-" evidence="5"/>
<dbReference type="Gene3D" id="3.40.50.150">
    <property type="entry name" value="Vaccinia Virus protein VP39"/>
    <property type="match status" value="1"/>
</dbReference>
<comment type="function">
    <text evidence="5">O-methyltransferase required for two non-consecutive steps during ubiquinone biosynthesis. Catalyzes the 2 O-methylation of 3,4-dihydroxy-5-(all-trans-polyprenyl)benzoic acid into 4-hydroxy-3-methoxy-5-(all-trans-polyprenyl)benzoic acid. Also catalyzes the last step of ubiquinone biosynthesis by mediating methylation of 3-demethylubiquinone into ubiquinone. Also able to mediate the methylation of 3-demethylubiquinol into ubiquinol.</text>
</comment>
<dbReference type="EC" id="2.1.1.114" evidence="5"/>
<evidence type="ECO:0000256" key="3">
    <source>
        <dbReference type="ARBA" id="ARBA00022786"/>
    </source>
</evidence>
<feature type="region of interest" description="Disordered" evidence="7">
    <location>
        <begin position="1"/>
        <end position="32"/>
    </location>
</feature>
<feature type="compositionally biased region" description="Basic and acidic residues" evidence="7">
    <location>
        <begin position="1101"/>
        <end position="1111"/>
    </location>
</feature>
<feature type="region of interest" description="Disordered" evidence="7">
    <location>
        <begin position="1071"/>
        <end position="1430"/>
    </location>
</feature>
<sequence length="1706" mass="191283">MRVKDPSRTNPEKQKRSKRSNRPQDEDSSDDISSLTCQHVSQAVDVHHVKRTVAQSVWSVCAECLKERRMSDGEPAAPSDIWLCLKCGFQGCSKNSEGQHSLKHFQTARTEPHCIVINLSTWIIWCYECDEELSTHCNKKVLAQIVDFLQKHGARAEPSSSKVIRLREESSETSEILKGKSSGNGASIPVKGINNLGNTCFFNAVMQNLAQTHILNELMYEMKEKGTKLKICHASDSQLDPLVVNLSSPGPLTSAMFLFLHSMREAGKGPLSPKVLFSQLCQKAPRFKGFQQQDSQELLHYLLDAIRIEETKISTVKEPFIDLSLPIIEERVAKPVPVGRTGKAKGVQEADLGQYNSSSISTLNNQPKIVKKHTLTKDKNQLNHDRRLARKASSKEEERSPVIMQEKNKKLELEGSSGVLYSKDTTADSAVNGSQTEGSEKEASRSESSFDADSEASESESASKQTALSPPSNTSGLHLSHINVKMPHNRPSDSNEEVISSAISKLGFCDPINEDKKSSRGDPTLGLSNNSMFSVDKSSLSPNPQNAFQTLSQSYITSSKECSVQSCLYQFTSVELLMGNNKLLCESCTERKQKYQKKTNSTEKKMEGVYTNARKQLLISSVPAILILHLKRFHQNVTDGARVLYSLYGIVEHSGSMRGGHYAAYVKVRTSSKKLLEHISTTKNVLGQIDWAALAQAWIAQREASGQQNVVEQQGMMPNGQDISGIESGPNNHNNFQGDPNFNRMWQPDQQWMTPTPSQMEIVPPSEDSNSQDSGEFTPDNRHIFNQNNHNFGGPPDNFAMGPVNQFDYQHGAAFGPPQGGFHPPYWQPGPPGPPGPPAPPAPTQNRRERPSFRDRQRSPIAMPVKQEPPQIDAVKRRTLPAWIREGLEKMEREKQKKLEKERMEQQRSQMSKKEKKESEEAEEGDGPRLPQKSKFDSDEEDEDAENTEAVSVGKISRSPSPAPQEEQSEPEMTEEEKEYQMMMLTKMLLTEILLDVTNEEIYYVAKDVHRKATKGGLGGYGSGDSEDERSDRGSESSDTDDEELRHRIRQKQEAFWRKEREQQLLLEKQLEEEKLQNEKVSKEMSEFINKEQNSNSASQEAKEIEADMVHEKKRSPNAITPEVELKKEGKDRTGRSGSRSSSSGSSSSNSRSSSSSSTVSSSSYSTSSGSSRSSSRSSSPKRKKRHSRSRTPSHKVRRSRSRSYSHRNRRERSRSREKIRERRRSSRNHSAERGERRRNRSPSRERSWDRRRSGSRSRDRRANRASRSRSRDRRKAEDQRRSPTGNRHKHKSEGKDQERKKEQGGGVDKDRKKNRERERDQEKRKDKPKKEEKESKAGNHDDSRLKRKRDSERTFSRSDSICVKIIRQDSRQESKKITTKDSKKRSGSESSARSSSESPGSSKEKKAKKSKHIRSCSVEKSQRSDGHADLSFQTGLRGVLRDFSWKIQLKSSSTLPVSLTEKKSSIDTLLSMSSNYHLGNPLSGVKILDVGCGGGLLSEPLGRLGASVTGIDPLEDNIRTADRHKSFDPVLAKRIQYKSSSLEEIVEESMETFDVIVASEVVEHVADLETFIRCCSQVLKPEGSIFITTINKTQLSYVLGIVVAEKIMGIVPEGTHEWEKFVPPEELEHLLESYGFSVKTVNGMLYNPLSGSWSWTESTSLNYAVHAVKSGAWGQSGPTDPPSETDIQQRSATAGTAGTASDITV</sequence>
<protein>
    <recommendedName>
        <fullName evidence="5">Ubiquinone biosynthesis O-methyltransferase, mitochondrial</fullName>
    </recommendedName>
    <alternativeName>
        <fullName evidence="5">3-demethylubiquinol 3-O-methyltransferase</fullName>
        <ecNumber evidence="5">2.1.1.64</ecNumber>
    </alternativeName>
    <alternativeName>
        <fullName evidence="5">3-demethylubiquinone 3-O-methyltransferase</fullName>
        <ecNumber evidence="5">2.1.1.-</ecNumber>
    </alternativeName>
    <alternativeName>
        <fullName evidence="5">Polyprenyldihydroxybenzoate methyltransferase</fullName>
        <ecNumber evidence="5">2.1.1.114</ecNumber>
    </alternativeName>
</protein>
<gene>
    <name evidence="5" type="primary">COQ3</name>
    <name evidence="10" type="ORF">WISP_113897</name>
</gene>
<keyword evidence="5" id="KW-0489">Methyltransferase</keyword>
<keyword evidence="1 5" id="KW-0479">Metal-binding</keyword>
<keyword evidence="11" id="KW-1185">Reference proteome</keyword>
<dbReference type="EMBL" id="WHWB01034466">
    <property type="protein sequence ID" value="KAJ7409543.1"/>
    <property type="molecule type" value="Genomic_DNA"/>
</dbReference>
<keyword evidence="5" id="KW-0831">Ubiquinone biosynthesis</keyword>
<accession>A0ABQ9D0K0</accession>
<dbReference type="NCBIfam" id="TIGR01983">
    <property type="entry name" value="UbiG"/>
    <property type="match status" value="1"/>
</dbReference>
<feature type="compositionally biased region" description="Basic and acidic residues" evidence="7">
    <location>
        <begin position="886"/>
        <end position="919"/>
    </location>
</feature>
<feature type="compositionally biased region" description="Polar residues" evidence="7">
    <location>
        <begin position="750"/>
        <end position="759"/>
    </location>
</feature>
<dbReference type="InterPro" id="IPR028889">
    <property type="entry name" value="USP"/>
</dbReference>
<feature type="compositionally biased region" description="Basic and acidic residues" evidence="7">
    <location>
        <begin position="376"/>
        <end position="386"/>
    </location>
</feature>
<dbReference type="SUPFAM" id="SSF57850">
    <property type="entry name" value="RING/U-box"/>
    <property type="match status" value="1"/>
</dbReference>
<dbReference type="PROSITE" id="PS00973">
    <property type="entry name" value="USP_2"/>
    <property type="match status" value="1"/>
</dbReference>
<feature type="region of interest" description="Disordered" evidence="7">
    <location>
        <begin position="1674"/>
        <end position="1706"/>
    </location>
</feature>
<keyword evidence="5" id="KW-0999">Mitochondrion inner membrane</keyword>
<keyword evidence="2 6" id="KW-0863">Zinc-finger</keyword>
<dbReference type="InterPro" id="IPR013083">
    <property type="entry name" value="Znf_RING/FYVE/PHD"/>
</dbReference>
<dbReference type="InterPro" id="IPR038765">
    <property type="entry name" value="Papain-like_cys_pep_sf"/>
</dbReference>
<feature type="compositionally biased region" description="Acidic residues" evidence="7">
    <location>
        <begin position="967"/>
        <end position="978"/>
    </location>
</feature>
<dbReference type="InterPro" id="IPR029063">
    <property type="entry name" value="SAM-dependent_MTases_sf"/>
</dbReference>
<feature type="binding site" evidence="5">
    <location>
        <position position="1492"/>
    </location>
    <ligand>
        <name>S-adenosyl-L-methionine</name>
        <dbReference type="ChEBI" id="CHEBI:59789"/>
    </ligand>
</feature>
<feature type="compositionally biased region" description="Polar residues" evidence="7">
    <location>
        <begin position="1091"/>
        <end position="1100"/>
    </location>
</feature>
<feature type="compositionally biased region" description="Basic and acidic residues" evidence="7">
    <location>
        <begin position="1"/>
        <end position="14"/>
    </location>
</feature>
<feature type="binding site" evidence="5">
    <location>
        <position position="1561"/>
    </location>
    <ligand>
        <name>Mg(2+)</name>
        <dbReference type="ChEBI" id="CHEBI:18420"/>
    </ligand>
</feature>
<dbReference type="InterPro" id="IPR031937">
    <property type="entry name" value="PNISR"/>
</dbReference>
<evidence type="ECO:0000313" key="11">
    <source>
        <dbReference type="Proteomes" id="UP001145742"/>
    </source>
</evidence>
<keyword evidence="4" id="KW-0862">Zinc</keyword>
<feature type="compositionally biased region" description="Basic and acidic residues" evidence="7">
    <location>
        <begin position="1294"/>
        <end position="1357"/>
    </location>
</feature>
<feature type="binding site" evidence="5">
    <location>
        <position position="1560"/>
    </location>
    <ligand>
        <name>S-adenosyl-L-methionine</name>
        <dbReference type="ChEBI" id="CHEBI:59789"/>
    </ligand>
</feature>
<feature type="binding site" evidence="5">
    <location>
        <position position="1564"/>
    </location>
    <ligand>
        <name>Mg(2+)</name>
        <dbReference type="ChEBI" id="CHEBI:18420"/>
    </ligand>
</feature>
<dbReference type="Gene3D" id="3.90.70.10">
    <property type="entry name" value="Cysteine proteinases"/>
    <property type="match status" value="2"/>
</dbReference>
<dbReference type="CDD" id="cd02440">
    <property type="entry name" value="AdoMet_MTases"/>
    <property type="match status" value="1"/>
</dbReference>
<evidence type="ECO:0000259" key="8">
    <source>
        <dbReference type="PROSITE" id="PS50235"/>
    </source>
</evidence>
<feature type="domain" description="USP" evidence="8">
    <location>
        <begin position="191"/>
        <end position="723"/>
    </location>
</feature>
<dbReference type="Gene3D" id="3.30.40.10">
    <property type="entry name" value="Zinc/RING finger domain, C3HC4 (zinc finger)"/>
    <property type="match status" value="1"/>
</dbReference>
<comment type="cofactor">
    <cofactor evidence="5">
        <name>Mg(2+)</name>
        <dbReference type="ChEBI" id="CHEBI:18420"/>
    </cofactor>
</comment>
<feature type="binding site" evidence="5">
    <location>
        <position position="1513"/>
    </location>
    <ligand>
        <name>S-adenosyl-L-methionine</name>
        <dbReference type="ChEBI" id="CHEBI:59789"/>
    </ligand>
</feature>
<comment type="similarity">
    <text evidence="5">Belongs to the class I-like SAM-binding methyltransferase superfamily. UbiG/COQ3 family.</text>
</comment>
<feature type="compositionally biased region" description="Polar residues" evidence="7">
    <location>
        <begin position="423"/>
        <end position="437"/>
    </location>
</feature>
<feature type="compositionally biased region" description="Basic residues" evidence="7">
    <location>
        <begin position="1180"/>
        <end position="1214"/>
    </location>
</feature>
<evidence type="ECO:0000259" key="9">
    <source>
        <dbReference type="PROSITE" id="PS50271"/>
    </source>
</evidence>
<feature type="compositionally biased region" description="Acidic residues" evidence="7">
    <location>
        <begin position="938"/>
        <end position="947"/>
    </location>
</feature>
<comment type="catalytic activity">
    <reaction evidence="5">
        <text>a 3-demethylubiquinone + S-adenosyl-L-methionine = a ubiquinone + S-adenosyl-L-homocysteine</text>
        <dbReference type="Rhea" id="RHEA:81215"/>
        <dbReference type="Rhea" id="RHEA-COMP:9565"/>
        <dbReference type="Rhea" id="RHEA-COMP:19654"/>
        <dbReference type="ChEBI" id="CHEBI:16389"/>
        <dbReference type="ChEBI" id="CHEBI:57856"/>
        <dbReference type="ChEBI" id="CHEBI:59789"/>
        <dbReference type="ChEBI" id="CHEBI:231825"/>
    </reaction>
</comment>
<keyword evidence="5" id="KW-0460">Magnesium</keyword>
<feature type="region of interest" description="Disordered" evidence="7">
    <location>
        <begin position="376"/>
        <end position="479"/>
    </location>
</feature>
<evidence type="ECO:0000256" key="5">
    <source>
        <dbReference type="HAMAP-Rule" id="MF_03190"/>
    </source>
</evidence>
<dbReference type="SUPFAM" id="SSF54001">
    <property type="entry name" value="Cysteine proteinases"/>
    <property type="match status" value="1"/>
</dbReference>
<dbReference type="PROSITE" id="PS50271">
    <property type="entry name" value="ZF_UBP"/>
    <property type="match status" value="1"/>
</dbReference>
<comment type="pathway">
    <text evidence="5">Cofactor biosynthesis; ubiquinone biosynthesis.</text>
</comment>
<name>A0ABQ9D0K0_9PASS</name>
<feature type="compositionally biased region" description="Basic and acidic residues" evidence="7">
    <location>
        <begin position="393"/>
        <end position="413"/>
    </location>
</feature>
<proteinExistence type="inferred from homology"/>
<comment type="caution">
    <text evidence="10">The sequence shown here is derived from an EMBL/GenBank/DDBJ whole genome shotgun (WGS) entry which is preliminary data.</text>
</comment>
<dbReference type="PROSITE" id="PS50235">
    <property type="entry name" value="USP_3"/>
    <property type="match status" value="1"/>
</dbReference>
<keyword evidence="5" id="KW-0496">Mitochondrion</keyword>
<evidence type="ECO:0000256" key="1">
    <source>
        <dbReference type="ARBA" id="ARBA00022723"/>
    </source>
</evidence>
<dbReference type="InterPro" id="IPR010233">
    <property type="entry name" value="UbiG_MeTrfase"/>
</dbReference>
<dbReference type="Pfam" id="PF15996">
    <property type="entry name" value="PNISR"/>
    <property type="match status" value="1"/>
</dbReference>
<dbReference type="SUPFAM" id="SSF53335">
    <property type="entry name" value="S-adenosyl-L-methionine-dependent methyltransferases"/>
    <property type="match status" value="1"/>
</dbReference>
<organism evidence="10 11">
    <name type="scientific">Willisornis vidua</name>
    <name type="common">Xingu scale-backed antbird</name>
    <dbReference type="NCBI Taxonomy" id="1566151"/>
    <lineage>
        <taxon>Eukaryota</taxon>
        <taxon>Metazoa</taxon>
        <taxon>Chordata</taxon>
        <taxon>Craniata</taxon>
        <taxon>Vertebrata</taxon>
        <taxon>Euteleostomi</taxon>
        <taxon>Archelosauria</taxon>
        <taxon>Archosauria</taxon>
        <taxon>Dinosauria</taxon>
        <taxon>Saurischia</taxon>
        <taxon>Theropoda</taxon>
        <taxon>Coelurosauria</taxon>
        <taxon>Aves</taxon>
        <taxon>Neognathae</taxon>
        <taxon>Neoaves</taxon>
        <taxon>Telluraves</taxon>
        <taxon>Australaves</taxon>
        <taxon>Passeriformes</taxon>
        <taxon>Thamnophilidae</taxon>
        <taxon>Willisornis</taxon>
    </lineage>
</organism>
<reference evidence="10" key="1">
    <citation type="submission" date="2019-10" db="EMBL/GenBank/DDBJ databases">
        <authorList>
            <person name="Soares A.E.R."/>
            <person name="Aleixo A."/>
            <person name="Schneider P."/>
            <person name="Miyaki C.Y."/>
            <person name="Schneider M.P."/>
            <person name="Mello C."/>
            <person name="Vasconcelos A.T.R."/>
        </authorList>
    </citation>
    <scope>NUCLEOTIDE SEQUENCE</scope>
    <source>
        <tissue evidence="10">Muscle</tissue>
    </source>
</reference>
<feature type="compositionally biased region" description="Basic residues" evidence="7">
    <location>
        <begin position="1264"/>
        <end position="1274"/>
    </location>
</feature>
<comment type="catalytic activity">
    <reaction evidence="5">
        <text>a 3-demethylubiquinol + S-adenosyl-L-methionine = a ubiquinol + S-adenosyl-L-homocysteine + H(+)</text>
        <dbReference type="Rhea" id="RHEA:44380"/>
        <dbReference type="Rhea" id="RHEA-COMP:9566"/>
        <dbReference type="Rhea" id="RHEA-COMP:10914"/>
        <dbReference type="ChEBI" id="CHEBI:15378"/>
        <dbReference type="ChEBI" id="CHEBI:17976"/>
        <dbReference type="ChEBI" id="CHEBI:57856"/>
        <dbReference type="ChEBI" id="CHEBI:59789"/>
        <dbReference type="ChEBI" id="CHEBI:84422"/>
        <dbReference type="EC" id="2.1.1.64"/>
    </reaction>
</comment>
<feature type="domain" description="UBP-type" evidence="9">
    <location>
        <begin position="35"/>
        <end position="152"/>
    </location>
</feature>
<feature type="compositionally biased region" description="Basic and acidic residues" evidence="7">
    <location>
        <begin position="1071"/>
        <end position="1090"/>
    </location>
</feature>
<dbReference type="Proteomes" id="UP001145742">
    <property type="component" value="Unassembled WGS sequence"/>
</dbReference>
<dbReference type="PANTHER" id="PTHR31518">
    <property type="entry name" value="ARGININE/SERINE-RICH PROTEIN PNISR"/>
    <property type="match status" value="1"/>
</dbReference>
<keyword evidence="3" id="KW-0833">Ubl conjugation pathway</keyword>
<evidence type="ECO:0000256" key="2">
    <source>
        <dbReference type="ARBA" id="ARBA00022771"/>
    </source>
</evidence>
<feature type="compositionally biased region" description="Low complexity" evidence="7">
    <location>
        <begin position="1136"/>
        <end position="1179"/>
    </location>
</feature>
<evidence type="ECO:0000256" key="6">
    <source>
        <dbReference type="PROSITE-ProRule" id="PRU00502"/>
    </source>
</evidence>
<feature type="compositionally biased region" description="Polar residues" evidence="7">
    <location>
        <begin position="464"/>
        <end position="477"/>
    </location>
</feature>
<feature type="region of interest" description="Disordered" evidence="7">
    <location>
        <begin position="1013"/>
        <end position="1047"/>
    </location>
</feature>
<dbReference type="Pfam" id="PF02148">
    <property type="entry name" value="zf-UBP"/>
    <property type="match status" value="1"/>
</dbReference>
<comment type="catalytic activity">
    <reaction evidence="5">
        <text>a 3,4-dihydroxy-5-(all-trans-polyprenyl)benzoate + S-adenosyl-L-methionine = a 4-hydroxy-3-methoxy-5-(all-trans-polyprenyl)benzoate + S-adenosyl-L-homocysteine + H(+)</text>
        <dbReference type="Rhea" id="RHEA:44452"/>
        <dbReference type="Rhea" id="RHEA-COMP:10930"/>
        <dbReference type="Rhea" id="RHEA-COMP:10931"/>
        <dbReference type="ChEBI" id="CHEBI:15378"/>
        <dbReference type="ChEBI" id="CHEBI:57856"/>
        <dbReference type="ChEBI" id="CHEBI:59789"/>
        <dbReference type="ChEBI" id="CHEBI:64694"/>
        <dbReference type="ChEBI" id="CHEBI:84443"/>
        <dbReference type="EC" id="2.1.1.114"/>
    </reaction>
</comment>
<feature type="compositionally biased region" description="Basic and acidic residues" evidence="7">
    <location>
        <begin position="1367"/>
        <end position="1388"/>
    </location>
</feature>
<feature type="compositionally biased region" description="Pro residues" evidence="7">
    <location>
        <begin position="826"/>
        <end position="843"/>
    </location>
</feature>
<dbReference type="Pfam" id="PF00443">
    <property type="entry name" value="UCH"/>
    <property type="match status" value="1"/>
</dbReference>
<comment type="caution">
    <text evidence="5">Lacks conserved residue(s) required for the propagation of feature annotation.</text>
</comment>
<dbReference type="HAMAP" id="MF_00472">
    <property type="entry name" value="UbiG"/>
    <property type="match status" value="1"/>
</dbReference>
<feature type="compositionally biased region" description="Basic residues" evidence="7">
    <location>
        <begin position="1406"/>
        <end position="1415"/>
    </location>
</feature>
<feature type="compositionally biased region" description="Basic and acidic residues" evidence="7">
    <location>
        <begin position="1124"/>
        <end position="1135"/>
    </location>
</feature>
<feature type="compositionally biased region" description="Low complexity" evidence="7">
    <location>
        <begin position="1693"/>
        <end position="1706"/>
    </location>
</feature>
<keyword evidence="5" id="KW-0808">Transferase</keyword>
<dbReference type="InterPro" id="IPR001607">
    <property type="entry name" value="Znf_UBP"/>
</dbReference>
<keyword evidence="5" id="KW-0472">Membrane</keyword>
<feature type="binding site" evidence="5">
    <location>
        <position position="1565"/>
    </location>
    <ligand>
        <name>Mg(2+)</name>
        <dbReference type="ChEBI" id="CHEBI:18420"/>
    </ligand>
</feature>
<keyword evidence="5" id="KW-0949">S-adenosyl-L-methionine</keyword>
<dbReference type="PROSITE" id="PS00972">
    <property type="entry name" value="USP_1"/>
    <property type="match status" value="1"/>
</dbReference>
<comment type="subcellular location">
    <subcellularLocation>
        <location evidence="5">Mitochondrion inner membrane</location>
        <topology evidence="5">Peripheral membrane protein</topology>
        <orientation evidence="5">Matrix side</orientation>
    </subcellularLocation>
</comment>
<dbReference type="InterPro" id="IPR001394">
    <property type="entry name" value="Peptidase_C19_UCH"/>
</dbReference>